<sequence length="172" mass="19711">MHCCDLKEYGEYINFRLGEEEEKVLEKHGRACLKTRLVVSWVSRQWRSVDLGHKPLWNLIFSANATPHLDYARACMVRCQNLYIDARSPRQVLFQLYTSHISQISNLKLKGPIYYTKSFSWAQGALLLGLSLFRPTPLLIFRMVSPQGCVLNFVPSNLEAFSTGTLSVVSRL</sequence>
<dbReference type="EMBL" id="ML208394">
    <property type="protein sequence ID" value="TFK66791.1"/>
    <property type="molecule type" value="Genomic_DNA"/>
</dbReference>
<keyword evidence="2" id="KW-1185">Reference proteome</keyword>
<dbReference type="Proteomes" id="UP000308600">
    <property type="component" value="Unassembled WGS sequence"/>
</dbReference>
<name>A0ACD3AMP7_9AGAR</name>
<evidence type="ECO:0000313" key="1">
    <source>
        <dbReference type="EMBL" id="TFK66791.1"/>
    </source>
</evidence>
<reference evidence="1 2" key="1">
    <citation type="journal article" date="2019" name="Nat. Ecol. Evol.">
        <title>Megaphylogeny resolves global patterns of mushroom evolution.</title>
        <authorList>
            <person name="Varga T."/>
            <person name="Krizsan K."/>
            <person name="Foldi C."/>
            <person name="Dima B."/>
            <person name="Sanchez-Garcia M."/>
            <person name="Sanchez-Ramirez S."/>
            <person name="Szollosi G.J."/>
            <person name="Szarkandi J.G."/>
            <person name="Papp V."/>
            <person name="Albert L."/>
            <person name="Andreopoulos W."/>
            <person name="Angelini C."/>
            <person name="Antonin V."/>
            <person name="Barry K.W."/>
            <person name="Bougher N.L."/>
            <person name="Buchanan P."/>
            <person name="Buyck B."/>
            <person name="Bense V."/>
            <person name="Catcheside P."/>
            <person name="Chovatia M."/>
            <person name="Cooper J."/>
            <person name="Damon W."/>
            <person name="Desjardin D."/>
            <person name="Finy P."/>
            <person name="Geml J."/>
            <person name="Haridas S."/>
            <person name="Hughes K."/>
            <person name="Justo A."/>
            <person name="Karasinski D."/>
            <person name="Kautmanova I."/>
            <person name="Kiss B."/>
            <person name="Kocsube S."/>
            <person name="Kotiranta H."/>
            <person name="LaButti K.M."/>
            <person name="Lechner B.E."/>
            <person name="Liimatainen K."/>
            <person name="Lipzen A."/>
            <person name="Lukacs Z."/>
            <person name="Mihaltcheva S."/>
            <person name="Morgado L.N."/>
            <person name="Niskanen T."/>
            <person name="Noordeloos M.E."/>
            <person name="Ohm R.A."/>
            <person name="Ortiz-Santana B."/>
            <person name="Ovrebo C."/>
            <person name="Racz N."/>
            <person name="Riley R."/>
            <person name="Savchenko A."/>
            <person name="Shiryaev A."/>
            <person name="Soop K."/>
            <person name="Spirin V."/>
            <person name="Szebenyi C."/>
            <person name="Tomsovsky M."/>
            <person name="Tulloss R.E."/>
            <person name="Uehling J."/>
            <person name="Grigoriev I.V."/>
            <person name="Vagvolgyi C."/>
            <person name="Papp T."/>
            <person name="Martin F.M."/>
            <person name="Miettinen O."/>
            <person name="Hibbett D.S."/>
            <person name="Nagy L.G."/>
        </authorList>
    </citation>
    <scope>NUCLEOTIDE SEQUENCE [LARGE SCALE GENOMIC DNA]</scope>
    <source>
        <strain evidence="1 2">NL-1719</strain>
    </source>
</reference>
<evidence type="ECO:0000313" key="2">
    <source>
        <dbReference type="Proteomes" id="UP000308600"/>
    </source>
</evidence>
<organism evidence="1 2">
    <name type="scientific">Pluteus cervinus</name>
    <dbReference type="NCBI Taxonomy" id="181527"/>
    <lineage>
        <taxon>Eukaryota</taxon>
        <taxon>Fungi</taxon>
        <taxon>Dikarya</taxon>
        <taxon>Basidiomycota</taxon>
        <taxon>Agaricomycotina</taxon>
        <taxon>Agaricomycetes</taxon>
        <taxon>Agaricomycetidae</taxon>
        <taxon>Agaricales</taxon>
        <taxon>Pluteineae</taxon>
        <taxon>Pluteaceae</taxon>
        <taxon>Pluteus</taxon>
    </lineage>
</organism>
<protein>
    <submittedName>
        <fullName evidence="1">Uncharacterized protein</fullName>
    </submittedName>
</protein>
<gene>
    <name evidence="1" type="ORF">BDN72DRAFT_130136</name>
</gene>
<accession>A0ACD3AMP7</accession>
<proteinExistence type="predicted"/>